<keyword evidence="4 6" id="KW-0808">Transferase</keyword>
<evidence type="ECO:0000256" key="6">
    <source>
        <dbReference type="HAMAP-Rule" id="MF_01877"/>
    </source>
</evidence>
<dbReference type="RefSeq" id="WP_088812750.1">
    <property type="nucleotide sequence ID" value="NZ_FYEX01000001.1"/>
</dbReference>
<dbReference type="InterPro" id="IPR008189">
    <property type="entry name" value="rRNA_ssu_MeTfrase_I"/>
</dbReference>
<dbReference type="CDD" id="cd11648">
    <property type="entry name" value="RsmI"/>
    <property type="match status" value="1"/>
</dbReference>
<protein>
    <recommendedName>
        <fullName evidence="6">Ribosomal RNA small subunit methyltransferase I</fullName>
        <ecNumber evidence="6">2.1.1.198</ecNumber>
    </recommendedName>
    <alternativeName>
        <fullName evidence="6">16S rRNA 2'-O-ribose C1402 methyltransferase</fullName>
    </alternativeName>
    <alternativeName>
        <fullName evidence="6">rRNA (cytidine-2'-O-)-methyltransferase RsmI</fullName>
    </alternativeName>
</protein>
<sequence length="295" mass="32365">MDLFKYAQGQNFPTSALYLVATPIGNLADITIRALHILMQVDGIACEDKRHSSALLNAYGISKPLYAVHEHNEKSASQHIINKLAQGERWAYISDAGSPGISDPGATLCDEVRQAGFLAIPLPGPCAVITAISASGEFLNNSDGSFQFLGFLPAKATQRDAMINFAVNSNVASFFYEAPHRIEATLKALAEKTAATQRIFIAKELTKIFEEITILKSDEITQWLNQVKSWQGEYVLGVEASPKKPVESEFDEATLAWIKAIDNEIGHKDLSEIISKVTGMPKKDAYKHLLELKQS</sequence>
<accession>A0A212TBP9</accession>
<keyword evidence="9" id="KW-1185">Reference proteome</keyword>
<evidence type="ECO:0000256" key="3">
    <source>
        <dbReference type="ARBA" id="ARBA00022603"/>
    </source>
</evidence>
<dbReference type="PANTHER" id="PTHR46111:SF1">
    <property type="entry name" value="RIBOSOMAL RNA SMALL SUBUNIT METHYLTRANSFERASE I"/>
    <property type="match status" value="1"/>
</dbReference>
<evidence type="ECO:0000256" key="5">
    <source>
        <dbReference type="ARBA" id="ARBA00022691"/>
    </source>
</evidence>
<dbReference type="Proteomes" id="UP000197215">
    <property type="component" value="Unassembled WGS sequence"/>
</dbReference>
<dbReference type="PROSITE" id="PS01296">
    <property type="entry name" value="RSMI"/>
    <property type="match status" value="1"/>
</dbReference>
<evidence type="ECO:0000256" key="4">
    <source>
        <dbReference type="ARBA" id="ARBA00022679"/>
    </source>
</evidence>
<dbReference type="OrthoDB" id="9809084at2"/>
<dbReference type="EMBL" id="FYEX01000001">
    <property type="protein sequence ID" value="SNC63477.1"/>
    <property type="molecule type" value="Genomic_DNA"/>
</dbReference>
<organism evidence="8 9">
    <name type="scientific">Polynucleobacter victoriensis</name>
    <dbReference type="NCBI Taxonomy" id="2049319"/>
    <lineage>
        <taxon>Bacteria</taxon>
        <taxon>Pseudomonadati</taxon>
        <taxon>Pseudomonadota</taxon>
        <taxon>Betaproteobacteria</taxon>
        <taxon>Burkholderiales</taxon>
        <taxon>Burkholderiaceae</taxon>
        <taxon>Polynucleobacter</taxon>
    </lineage>
</organism>
<comment type="catalytic activity">
    <reaction evidence="6">
        <text>cytidine(1402) in 16S rRNA + S-adenosyl-L-methionine = 2'-O-methylcytidine(1402) in 16S rRNA + S-adenosyl-L-homocysteine + H(+)</text>
        <dbReference type="Rhea" id="RHEA:42924"/>
        <dbReference type="Rhea" id="RHEA-COMP:10285"/>
        <dbReference type="Rhea" id="RHEA-COMP:10286"/>
        <dbReference type="ChEBI" id="CHEBI:15378"/>
        <dbReference type="ChEBI" id="CHEBI:57856"/>
        <dbReference type="ChEBI" id="CHEBI:59789"/>
        <dbReference type="ChEBI" id="CHEBI:74495"/>
        <dbReference type="ChEBI" id="CHEBI:82748"/>
        <dbReference type="EC" id="2.1.1.198"/>
    </reaction>
</comment>
<keyword evidence="5 6" id="KW-0949">S-adenosyl-L-methionine</keyword>
<dbReference type="InterPro" id="IPR000878">
    <property type="entry name" value="4pyrrol_Mease"/>
</dbReference>
<dbReference type="Gene3D" id="3.40.1010.10">
    <property type="entry name" value="Cobalt-precorrin-4 Transmethylase, Domain 1"/>
    <property type="match status" value="1"/>
</dbReference>
<dbReference type="AlphaFoldDB" id="A0A212TBP9"/>
<dbReference type="NCBIfam" id="TIGR00096">
    <property type="entry name" value="16S rRNA (cytidine(1402)-2'-O)-methyltransferase"/>
    <property type="match status" value="1"/>
</dbReference>
<comment type="similarity">
    <text evidence="6">Belongs to the methyltransferase superfamily. RsmI family.</text>
</comment>
<dbReference type="SUPFAM" id="SSF53790">
    <property type="entry name" value="Tetrapyrrole methylase"/>
    <property type="match status" value="1"/>
</dbReference>
<keyword evidence="3 6" id="KW-0489">Methyltransferase</keyword>
<proteinExistence type="inferred from homology"/>
<dbReference type="EC" id="2.1.1.198" evidence="6"/>
<dbReference type="GO" id="GO:0070677">
    <property type="term" value="F:rRNA (cytosine-2'-O-)-methyltransferase activity"/>
    <property type="evidence" value="ECO:0007669"/>
    <property type="project" value="UniProtKB-UniRule"/>
</dbReference>
<dbReference type="GO" id="GO:0005737">
    <property type="term" value="C:cytoplasm"/>
    <property type="evidence" value="ECO:0007669"/>
    <property type="project" value="UniProtKB-SubCell"/>
</dbReference>
<evidence type="ECO:0000256" key="1">
    <source>
        <dbReference type="ARBA" id="ARBA00022490"/>
    </source>
</evidence>
<keyword evidence="2 6" id="KW-0698">rRNA processing</keyword>
<dbReference type="PIRSF" id="PIRSF005917">
    <property type="entry name" value="MTase_YraL"/>
    <property type="match status" value="1"/>
</dbReference>
<dbReference type="Pfam" id="PF00590">
    <property type="entry name" value="TP_methylase"/>
    <property type="match status" value="1"/>
</dbReference>
<evidence type="ECO:0000313" key="8">
    <source>
        <dbReference type="EMBL" id="SNC63477.1"/>
    </source>
</evidence>
<dbReference type="Gene3D" id="3.30.950.10">
    <property type="entry name" value="Methyltransferase, Cobalt-precorrin-4 Transmethylase, Domain 2"/>
    <property type="match status" value="1"/>
</dbReference>
<name>A0A212TBP9_9BURK</name>
<dbReference type="PANTHER" id="PTHR46111">
    <property type="entry name" value="RIBOSOMAL RNA SMALL SUBUNIT METHYLTRANSFERASE I"/>
    <property type="match status" value="1"/>
</dbReference>
<evidence type="ECO:0000259" key="7">
    <source>
        <dbReference type="Pfam" id="PF00590"/>
    </source>
</evidence>
<comment type="subcellular location">
    <subcellularLocation>
        <location evidence="6">Cytoplasm</location>
    </subcellularLocation>
</comment>
<dbReference type="InterPro" id="IPR018063">
    <property type="entry name" value="SAM_MeTrfase_RsmI_CS"/>
</dbReference>
<dbReference type="HAMAP" id="MF_01877">
    <property type="entry name" value="16SrRNA_methyltr_I"/>
    <property type="match status" value="1"/>
</dbReference>
<dbReference type="InterPro" id="IPR035996">
    <property type="entry name" value="4pyrrol_Methylase_sf"/>
</dbReference>
<gene>
    <name evidence="6" type="primary">rsmI</name>
    <name evidence="8" type="ORF">SAMN06295916_0896</name>
</gene>
<comment type="function">
    <text evidence="6">Catalyzes the 2'-O-methylation of the ribose of cytidine 1402 (C1402) in 16S rRNA.</text>
</comment>
<keyword evidence="1 6" id="KW-0963">Cytoplasm</keyword>
<dbReference type="InterPro" id="IPR014777">
    <property type="entry name" value="4pyrrole_Mease_sub1"/>
</dbReference>
<reference evidence="8 9" key="1">
    <citation type="submission" date="2017-06" db="EMBL/GenBank/DDBJ databases">
        <authorList>
            <person name="Kim H.J."/>
            <person name="Triplett B.A."/>
        </authorList>
    </citation>
    <scope>NUCLEOTIDE SEQUENCE [LARGE SCALE GENOMIC DNA]</scope>
    <source>
        <strain evidence="8 9">MWH-VicM1</strain>
    </source>
</reference>
<dbReference type="InterPro" id="IPR014776">
    <property type="entry name" value="4pyrrole_Mease_sub2"/>
</dbReference>
<evidence type="ECO:0000256" key="2">
    <source>
        <dbReference type="ARBA" id="ARBA00022552"/>
    </source>
</evidence>
<evidence type="ECO:0000313" key="9">
    <source>
        <dbReference type="Proteomes" id="UP000197215"/>
    </source>
</evidence>
<feature type="domain" description="Tetrapyrrole methylase" evidence="7">
    <location>
        <begin position="17"/>
        <end position="219"/>
    </location>
</feature>